<keyword evidence="1" id="KW-1133">Transmembrane helix</keyword>
<name>A0A6J5NF72_9CAUD</name>
<keyword evidence="1" id="KW-0472">Membrane</keyword>
<gene>
    <name evidence="4" type="ORF">UFOVP1449_42</name>
    <name evidence="2" type="ORF">UFOVP400_20</name>
    <name evidence="3" type="ORF">UFOVP669_29</name>
</gene>
<evidence type="ECO:0000313" key="3">
    <source>
        <dbReference type="EMBL" id="CAB4155825.1"/>
    </source>
</evidence>
<evidence type="ECO:0000313" key="4">
    <source>
        <dbReference type="EMBL" id="CAB4213528.1"/>
    </source>
</evidence>
<accession>A0A6J5NF72</accession>
<keyword evidence="1" id="KW-0812">Transmembrane</keyword>
<dbReference type="EMBL" id="LR796626">
    <property type="protein sequence ID" value="CAB4155825.1"/>
    <property type="molecule type" value="Genomic_DNA"/>
</dbReference>
<organism evidence="3">
    <name type="scientific">uncultured Caudovirales phage</name>
    <dbReference type="NCBI Taxonomy" id="2100421"/>
    <lineage>
        <taxon>Viruses</taxon>
        <taxon>Duplodnaviria</taxon>
        <taxon>Heunggongvirae</taxon>
        <taxon>Uroviricota</taxon>
        <taxon>Caudoviricetes</taxon>
        <taxon>Peduoviridae</taxon>
        <taxon>Maltschvirus</taxon>
        <taxon>Maltschvirus maltsch</taxon>
    </lineage>
</organism>
<evidence type="ECO:0000256" key="1">
    <source>
        <dbReference type="SAM" id="Phobius"/>
    </source>
</evidence>
<dbReference type="EMBL" id="LR796370">
    <property type="protein sequence ID" value="CAB4140373.1"/>
    <property type="molecule type" value="Genomic_DNA"/>
</dbReference>
<sequence length="68" mass="7341">MISGQRQDDPQTIWDAIVKYFVSVLRDLGLIALGAALALAAVYFGTQAKEPVITEPDCGSCKRGENTK</sequence>
<dbReference type="EMBL" id="LR797399">
    <property type="protein sequence ID" value="CAB4213528.1"/>
    <property type="molecule type" value="Genomic_DNA"/>
</dbReference>
<protein>
    <submittedName>
        <fullName evidence="3">Uncharacterized protein</fullName>
    </submittedName>
</protein>
<reference evidence="3" key="1">
    <citation type="submission" date="2020-04" db="EMBL/GenBank/DDBJ databases">
        <authorList>
            <person name="Chiriac C."/>
            <person name="Salcher M."/>
            <person name="Ghai R."/>
            <person name="Kavagutti S V."/>
        </authorList>
    </citation>
    <scope>NUCLEOTIDE SEQUENCE</scope>
</reference>
<proteinExistence type="predicted"/>
<evidence type="ECO:0000313" key="2">
    <source>
        <dbReference type="EMBL" id="CAB4140373.1"/>
    </source>
</evidence>
<feature type="transmembrane region" description="Helical" evidence="1">
    <location>
        <begin position="20"/>
        <end position="44"/>
    </location>
</feature>